<dbReference type="PANTHER" id="PTHR33352:SF3">
    <property type="entry name" value="SLR1612 PROTEIN"/>
    <property type="match status" value="1"/>
</dbReference>
<dbReference type="CDD" id="cd06260">
    <property type="entry name" value="DUF820-like"/>
    <property type="match status" value="1"/>
</dbReference>
<reference evidence="3 4" key="1">
    <citation type="submission" date="2017-07" db="EMBL/GenBank/DDBJ databases">
        <title>Genomes of Fischerella (Mastigocladus) sp. strains.</title>
        <authorList>
            <person name="Miller S.R."/>
        </authorList>
    </citation>
    <scope>NUCLEOTIDE SEQUENCE [LARGE SCALE GENOMIC DNA]</scope>
    <source>
        <strain evidence="3 4">CCMEE 5318</strain>
    </source>
</reference>
<evidence type="ECO:0000313" key="3">
    <source>
        <dbReference type="EMBL" id="PMB25353.1"/>
    </source>
</evidence>
<evidence type="ECO:0000259" key="2">
    <source>
        <dbReference type="Pfam" id="PF05685"/>
    </source>
</evidence>
<name>A0A2N6LKM3_9CYAN</name>
<proteinExistence type="predicted"/>
<dbReference type="AlphaFoldDB" id="A0A2N6LKM3"/>
<dbReference type="Pfam" id="PF05685">
    <property type="entry name" value="Uma2"/>
    <property type="match status" value="1"/>
</dbReference>
<evidence type="ECO:0000313" key="4">
    <source>
        <dbReference type="Proteomes" id="UP000235081"/>
    </source>
</evidence>
<evidence type="ECO:0000256" key="1">
    <source>
        <dbReference type="SAM" id="Coils"/>
    </source>
</evidence>
<dbReference type="EMBL" id="NMQE01000159">
    <property type="protein sequence ID" value="PMB25353.1"/>
    <property type="molecule type" value="Genomic_DNA"/>
</dbReference>
<feature type="coiled-coil region" evidence="1">
    <location>
        <begin position="227"/>
        <end position="261"/>
    </location>
</feature>
<gene>
    <name evidence="3" type="ORF">CEN46_05900</name>
</gene>
<keyword evidence="1" id="KW-0175">Coiled coil</keyword>
<dbReference type="Proteomes" id="UP000235081">
    <property type="component" value="Unassembled WGS sequence"/>
</dbReference>
<comment type="caution">
    <text evidence="3">The sequence shown here is derived from an EMBL/GenBank/DDBJ whole genome shotgun (WGS) entry which is preliminary data.</text>
</comment>
<sequence length="266" mass="30839">MTSSPHLIPQSDPPLPPWQTLPTMYDLPSDNPEEPGLPDDFHFLQPLLLYLTFQPSNWNPELVYSAADLNLYYDVQHPLWYKRPDWFGVVGVPKLYNERDLRLSYVTWQERANPFVVVELLSPGTEEEDLGTKKTETGKPPTKWEVYERILRVPYYIVFSRYTNEIQAFQLVGGHYEPINLVEGRLQMPELSLSLGLWQGSFRDIERLWLRWFTLEGKLIPVPTEEAAAATERAMIAEQEAAQAKRKAEQLAERLRQLGVNPDEID</sequence>
<dbReference type="RefSeq" id="WP_102180824.1">
    <property type="nucleotide sequence ID" value="NZ_NMQE01000159.1"/>
</dbReference>
<protein>
    <recommendedName>
        <fullName evidence="2">Putative restriction endonuclease domain-containing protein</fullName>
    </recommendedName>
</protein>
<dbReference type="InterPro" id="IPR008538">
    <property type="entry name" value="Uma2"/>
</dbReference>
<feature type="domain" description="Putative restriction endonuclease" evidence="2">
    <location>
        <begin position="30"/>
        <end position="198"/>
    </location>
</feature>
<dbReference type="PANTHER" id="PTHR33352">
    <property type="entry name" value="SLR1095 PROTEIN"/>
    <property type="match status" value="1"/>
</dbReference>
<accession>A0A2N6LKM3</accession>
<organism evidence="3 4">
    <name type="scientific">Fischerella thermalis CCMEE 5318</name>
    <dbReference type="NCBI Taxonomy" id="2019666"/>
    <lineage>
        <taxon>Bacteria</taxon>
        <taxon>Bacillati</taxon>
        <taxon>Cyanobacteriota</taxon>
        <taxon>Cyanophyceae</taxon>
        <taxon>Nostocales</taxon>
        <taxon>Hapalosiphonaceae</taxon>
        <taxon>Fischerella</taxon>
    </lineage>
</organism>